<dbReference type="AlphaFoldDB" id="W8TNL1"/>
<sequence>MLQAKEINKKFRHQNVLQQASLEINSEIKALIGINGSGKSTFLKIIAGIITADSGKVFLNGCDVTSMPPERRNVGYVPQRPALFQHMTVKENILYGMHNGKGSIETYERVIDLLDLQAVLDKHPMELSGGYQTRTSLARALVPQPQILLMDEPLTGIDVVLKERILPNFRKALKELQVPVLYVTHDPKEAELLADNYAIMHNGQVRQVDTAAEAFELIHFSILKEQE</sequence>
<protein>
    <submittedName>
        <fullName evidence="5">ABC-type sugar transport systems, ATPase component</fullName>
        <ecNumber evidence="5">3.6.3.-</ecNumber>
        <ecNumber evidence="5">3.6.3.29</ecNumber>
    </submittedName>
</protein>
<keyword evidence="5" id="KW-0762">Sugar transport</keyword>
<dbReference type="EMBL" id="CP007453">
    <property type="protein sequence ID" value="AHM57752.1"/>
    <property type="molecule type" value="Genomic_DNA"/>
</dbReference>
<dbReference type="InterPro" id="IPR027417">
    <property type="entry name" value="P-loop_NTPase"/>
</dbReference>
<dbReference type="PROSITE" id="PS50893">
    <property type="entry name" value="ABC_TRANSPORTER_2"/>
    <property type="match status" value="1"/>
</dbReference>
<evidence type="ECO:0000313" key="6">
    <source>
        <dbReference type="Proteomes" id="UP000019591"/>
    </source>
</evidence>
<keyword evidence="3" id="KW-0067">ATP-binding</keyword>
<feature type="domain" description="ABC transporter" evidence="4">
    <location>
        <begin position="2"/>
        <end position="227"/>
    </location>
</feature>
<dbReference type="SUPFAM" id="SSF52540">
    <property type="entry name" value="P-loop containing nucleoside triphosphate hydrolases"/>
    <property type="match status" value="1"/>
</dbReference>
<dbReference type="SMART" id="SM00382">
    <property type="entry name" value="AAA"/>
    <property type="match status" value="1"/>
</dbReference>
<keyword evidence="6" id="KW-1185">Reference proteome</keyword>
<dbReference type="KEGG" id="eac:EAL2_808p02470"/>
<dbReference type="RefSeq" id="WP_025436631.1">
    <property type="nucleotide sequence ID" value="NZ_CP007453.1"/>
</dbReference>
<proteinExistence type="predicted"/>
<dbReference type="PANTHER" id="PTHR42781:SF4">
    <property type="entry name" value="SPERMIDINE_PUTRESCINE IMPORT ATP-BINDING PROTEIN POTA"/>
    <property type="match status" value="1"/>
</dbReference>
<evidence type="ECO:0000313" key="5">
    <source>
        <dbReference type="EMBL" id="AHM57752.1"/>
    </source>
</evidence>
<dbReference type="OrthoDB" id="9802264at2"/>
<geneLocation type="plasmid" evidence="5 6">
    <name>EAL2_808p</name>
</geneLocation>
<evidence type="ECO:0000256" key="2">
    <source>
        <dbReference type="ARBA" id="ARBA00022741"/>
    </source>
</evidence>
<dbReference type="EC" id="3.6.3.29" evidence="5"/>
<keyword evidence="2" id="KW-0547">Nucleotide-binding</keyword>
<dbReference type="GO" id="GO:0005524">
    <property type="term" value="F:ATP binding"/>
    <property type="evidence" value="ECO:0007669"/>
    <property type="project" value="UniProtKB-KW"/>
</dbReference>
<dbReference type="Gene3D" id="3.40.50.300">
    <property type="entry name" value="P-loop containing nucleotide triphosphate hydrolases"/>
    <property type="match status" value="1"/>
</dbReference>
<dbReference type="eggNOG" id="COG3842">
    <property type="taxonomic scope" value="Bacteria"/>
</dbReference>
<dbReference type="PANTHER" id="PTHR42781">
    <property type="entry name" value="SPERMIDINE/PUTRESCINE IMPORT ATP-BINDING PROTEIN POTA"/>
    <property type="match status" value="1"/>
</dbReference>
<dbReference type="HOGENOM" id="CLU_000604_1_22_9"/>
<keyword evidence="5" id="KW-0378">Hydrolase</keyword>
<reference evidence="5 6" key="1">
    <citation type="journal article" date="2014" name="Genome Announc.">
        <title>Complete Genome Sequence of Amino Acid-Utilizing Eubacterium acidaminophilum al-2 (DSM 3953).</title>
        <authorList>
            <person name="Poehlein A."/>
            <person name="Andreesen J.R."/>
            <person name="Daniel R."/>
        </authorList>
    </citation>
    <scope>NUCLEOTIDE SEQUENCE [LARGE SCALE GENOMIC DNA]</scope>
    <source>
        <strain evidence="5 6">DSM 3953</strain>
        <plasmid evidence="6">Plasmid EAL2_808p</plasmid>
    </source>
</reference>
<dbReference type="InterPro" id="IPR003439">
    <property type="entry name" value="ABC_transporter-like_ATP-bd"/>
</dbReference>
<dbReference type="InterPro" id="IPR003593">
    <property type="entry name" value="AAA+_ATPase"/>
</dbReference>
<keyword evidence="5" id="KW-0614">Plasmid</keyword>
<organism evidence="5 6">
    <name type="scientific">Peptoclostridium acidaminophilum DSM 3953</name>
    <dbReference type="NCBI Taxonomy" id="1286171"/>
    <lineage>
        <taxon>Bacteria</taxon>
        <taxon>Bacillati</taxon>
        <taxon>Bacillota</taxon>
        <taxon>Clostridia</taxon>
        <taxon>Peptostreptococcales</taxon>
        <taxon>Peptoclostridiaceae</taxon>
        <taxon>Peptoclostridium</taxon>
    </lineage>
</organism>
<evidence type="ECO:0000256" key="1">
    <source>
        <dbReference type="ARBA" id="ARBA00022448"/>
    </source>
</evidence>
<name>W8TNL1_PEPAC</name>
<dbReference type="GO" id="GO:0016887">
    <property type="term" value="F:ATP hydrolysis activity"/>
    <property type="evidence" value="ECO:0007669"/>
    <property type="project" value="InterPro"/>
</dbReference>
<keyword evidence="1" id="KW-0813">Transport</keyword>
<evidence type="ECO:0000259" key="4">
    <source>
        <dbReference type="PROSITE" id="PS50893"/>
    </source>
</evidence>
<gene>
    <name evidence="5" type="primary">wtpC</name>
    <name evidence="5" type="ORF">EAL2_808p02470</name>
</gene>
<accession>W8TNL1</accession>
<dbReference type="Proteomes" id="UP000019591">
    <property type="component" value="Plasmid EAL2_808p"/>
</dbReference>
<dbReference type="Pfam" id="PF00005">
    <property type="entry name" value="ABC_tran"/>
    <property type="match status" value="1"/>
</dbReference>
<dbReference type="EC" id="3.6.3.-" evidence="5"/>
<dbReference type="InterPro" id="IPR050093">
    <property type="entry name" value="ABC_SmlMolc_Importer"/>
</dbReference>
<evidence type="ECO:0000256" key="3">
    <source>
        <dbReference type="ARBA" id="ARBA00022840"/>
    </source>
</evidence>
<dbReference type="PATRIC" id="fig|1286171.3.peg.2424"/>